<feature type="compositionally biased region" description="Low complexity" evidence="1">
    <location>
        <begin position="274"/>
        <end position="284"/>
    </location>
</feature>
<accession>A0A8E2AZ75</accession>
<evidence type="ECO:0000313" key="4">
    <source>
        <dbReference type="Proteomes" id="UP000250043"/>
    </source>
</evidence>
<organism evidence="3 4">
    <name type="scientific">Obba rivulosa</name>
    <dbReference type="NCBI Taxonomy" id="1052685"/>
    <lineage>
        <taxon>Eukaryota</taxon>
        <taxon>Fungi</taxon>
        <taxon>Dikarya</taxon>
        <taxon>Basidiomycota</taxon>
        <taxon>Agaricomycotina</taxon>
        <taxon>Agaricomycetes</taxon>
        <taxon>Polyporales</taxon>
        <taxon>Gelatoporiaceae</taxon>
        <taxon>Obba</taxon>
    </lineage>
</organism>
<protein>
    <submittedName>
        <fullName evidence="3">Uncharacterized protein</fullName>
    </submittedName>
</protein>
<sequence length="490" mass="52457">MPTAVSTTTSSPATVIALKGAPATGAATSKSAACTLRSLYPRAAKAFLQRNVALTYSLLTAAFAVIHPPAGTGPDPGASQRTKWDILRITFEITLYASPPPAHDPDELPAPLRANLMLSPEPFIATIYSRSLHLFTPSTPPQKPSSAFLPAQILVTLVLASLKLECTEVGRNIIEDWLAKRGQEETADAPDGYAKVLELYCLHVLPRLEQWDYAEDFMQYERDLLPEVRQNIISSLRNLQAQASTAHRSTILPPATPTIIEPSPGPSRAPSPAPSASSVSSSSSEHTATPRAPHPGASKGKGKARAFMQPLPRMTTSPAPTRASSASSQSLSSAATSRTVTPTRLAARDAGAARHPRQTPERRRSSPHQPVSPLPIAPRAPPVEMPLVPRAPSTRALLRQTFDAWLRSVPGARLTALLVFAVLVPLLSFAFRVRRRQLGRGAPPGPTAAEVRRRLRGNGAVGAEGFVSRLWQEMVRAVGDTVRMGGRGLV</sequence>
<feature type="transmembrane region" description="Helical" evidence="2">
    <location>
        <begin position="411"/>
        <end position="431"/>
    </location>
</feature>
<keyword evidence="2" id="KW-0472">Membrane</keyword>
<evidence type="ECO:0000256" key="1">
    <source>
        <dbReference type="SAM" id="MobiDB-lite"/>
    </source>
</evidence>
<dbReference type="OrthoDB" id="3981028at2759"/>
<feature type="region of interest" description="Disordered" evidence="1">
    <location>
        <begin position="245"/>
        <end position="386"/>
    </location>
</feature>
<gene>
    <name evidence="3" type="ORF">OBBRIDRAFT_817981</name>
</gene>
<dbReference type="Proteomes" id="UP000250043">
    <property type="component" value="Unassembled WGS sequence"/>
</dbReference>
<evidence type="ECO:0000256" key="2">
    <source>
        <dbReference type="SAM" id="Phobius"/>
    </source>
</evidence>
<keyword evidence="4" id="KW-1185">Reference proteome</keyword>
<keyword evidence="2" id="KW-1133">Transmembrane helix</keyword>
<feature type="compositionally biased region" description="Pro residues" evidence="1">
    <location>
        <begin position="263"/>
        <end position="273"/>
    </location>
</feature>
<dbReference type="AlphaFoldDB" id="A0A8E2AZ75"/>
<proteinExistence type="predicted"/>
<dbReference type="EMBL" id="KV722360">
    <property type="protein sequence ID" value="OCH93038.1"/>
    <property type="molecule type" value="Genomic_DNA"/>
</dbReference>
<evidence type="ECO:0000313" key="3">
    <source>
        <dbReference type="EMBL" id="OCH93038.1"/>
    </source>
</evidence>
<reference evidence="3 4" key="1">
    <citation type="submission" date="2016-07" db="EMBL/GenBank/DDBJ databases">
        <title>Draft genome of the white-rot fungus Obba rivulosa 3A-2.</title>
        <authorList>
            <consortium name="DOE Joint Genome Institute"/>
            <person name="Miettinen O."/>
            <person name="Riley R."/>
            <person name="Acob R."/>
            <person name="Barry K."/>
            <person name="Cullen D."/>
            <person name="De Vries R."/>
            <person name="Hainaut M."/>
            <person name="Hatakka A."/>
            <person name="Henrissat B."/>
            <person name="Hilden K."/>
            <person name="Kuo R."/>
            <person name="Labutti K."/>
            <person name="Lipzen A."/>
            <person name="Makela M.R."/>
            <person name="Sandor L."/>
            <person name="Spatafora J.W."/>
            <person name="Grigoriev I.V."/>
            <person name="Hibbett D.S."/>
        </authorList>
    </citation>
    <scope>NUCLEOTIDE SEQUENCE [LARGE SCALE GENOMIC DNA]</scope>
    <source>
        <strain evidence="3 4">3A-2</strain>
    </source>
</reference>
<feature type="compositionally biased region" description="Low complexity" evidence="1">
    <location>
        <begin position="315"/>
        <end position="339"/>
    </location>
</feature>
<keyword evidence="2" id="KW-0812">Transmembrane</keyword>
<name>A0A8E2AZ75_9APHY</name>
<feature type="compositionally biased region" description="Pro residues" evidence="1">
    <location>
        <begin position="370"/>
        <end position="384"/>
    </location>
</feature>